<keyword evidence="2" id="KW-1185">Reference proteome</keyword>
<organism evidence="1 2">
    <name type="scientific">Coprinopsis marcescibilis</name>
    <name type="common">Agaric fungus</name>
    <name type="synonym">Psathyrella marcescibilis</name>
    <dbReference type="NCBI Taxonomy" id="230819"/>
    <lineage>
        <taxon>Eukaryota</taxon>
        <taxon>Fungi</taxon>
        <taxon>Dikarya</taxon>
        <taxon>Basidiomycota</taxon>
        <taxon>Agaricomycotina</taxon>
        <taxon>Agaricomycetes</taxon>
        <taxon>Agaricomycetidae</taxon>
        <taxon>Agaricales</taxon>
        <taxon>Agaricineae</taxon>
        <taxon>Psathyrellaceae</taxon>
        <taxon>Coprinopsis</taxon>
    </lineage>
</organism>
<dbReference type="STRING" id="230819.A0A5C3KVU0"/>
<dbReference type="OrthoDB" id="3255541at2759"/>
<accession>A0A5C3KVU0</accession>
<evidence type="ECO:0000313" key="2">
    <source>
        <dbReference type="Proteomes" id="UP000307440"/>
    </source>
</evidence>
<name>A0A5C3KVU0_COPMA</name>
<evidence type="ECO:0008006" key="3">
    <source>
        <dbReference type="Google" id="ProtNLM"/>
    </source>
</evidence>
<sequence length="543" mass="60852">MSPSESEDEANVDAVRPIPSRRAVLMNQELLAIIFDLLCDPNPSHDDDISDKVTLRAAGLTCRTFYEPAMDSLWKSMIDLSPLFLMLPGAFLQSGKFYILSVIAIRHASLERFILHARRIRFATLGVWDTKFSTQFWMKASKTILQRKMALFGKLRRIHISPTNDSTILCLSLLLDLRAPFQNVTIKVNRAEEQSTQDAIAALVLQTVLNLADEARNIDHLSFEYSNRTFIGENTQAMFVLPRFQHRNFSTLELRLKVSTGATAIWLRLSSPHKLNTTFPLVAFLRETRPSVLDCCDEAITAEVTTLLAGDDVLSYLQFNHSILTSLELQAVDGSELDRCTPEFVDAFARFNMPLLQRLVIDRPLDTDTLAALTQIRPPTLLHISGQLDNPFEDNNAADVYLESLVKQCSPSLRSLVLPHLLRSDGRQSSFTLKSLQALSESDTNLESFTVELDSSVAPHEFPAVAVKAGKTSTGLKTLNISDIRTSPIPEGDHQKYAEYLLQLFPALECLEVSNEDGDNELIGSWAFAAQLWRELRTKARGD</sequence>
<dbReference type="Proteomes" id="UP000307440">
    <property type="component" value="Unassembled WGS sequence"/>
</dbReference>
<protein>
    <recommendedName>
        <fullName evidence="3">F-box domain-containing protein</fullName>
    </recommendedName>
</protein>
<evidence type="ECO:0000313" key="1">
    <source>
        <dbReference type="EMBL" id="TFK24542.1"/>
    </source>
</evidence>
<dbReference type="EMBL" id="ML210199">
    <property type="protein sequence ID" value="TFK24542.1"/>
    <property type="molecule type" value="Genomic_DNA"/>
</dbReference>
<reference evidence="1 2" key="1">
    <citation type="journal article" date="2019" name="Nat. Ecol. Evol.">
        <title>Megaphylogeny resolves global patterns of mushroom evolution.</title>
        <authorList>
            <person name="Varga T."/>
            <person name="Krizsan K."/>
            <person name="Foldi C."/>
            <person name="Dima B."/>
            <person name="Sanchez-Garcia M."/>
            <person name="Sanchez-Ramirez S."/>
            <person name="Szollosi G.J."/>
            <person name="Szarkandi J.G."/>
            <person name="Papp V."/>
            <person name="Albert L."/>
            <person name="Andreopoulos W."/>
            <person name="Angelini C."/>
            <person name="Antonin V."/>
            <person name="Barry K.W."/>
            <person name="Bougher N.L."/>
            <person name="Buchanan P."/>
            <person name="Buyck B."/>
            <person name="Bense V."/>
            <person name="Catcheside P."/>
            <person name="Chovatia M."/>
            <person name="Cooper J."/>
            <person name="Damon W."/>
            <person name="Desjardin D."/>
            <person name="Finy P."/>
            <person name="Geml J."/>
            <person name="Haridas S."/>
            <person name="Hughes K."/>
            <person name="Justo A."/>
            <person name="Karasinski D."/>
            <person name="Kautmanova I."/>
            <person name="Kiss B."/>
            <person name="Kocsube S."/>
            <person name="Kotiranta H."/>
            <person name="LaButti K.M."/>
            <person name="Lechner B.E."/>
            <person name="Liimatainen K."/>
            <person name="Lipzen A."/>
            <person name="Lukacs Z."/>
            <person name="Mihaltcheva S."/>
            <person name="Morgado L.N."/>
            <person name="Niskanen T."/>
            <person name="Noordeloos M.E."/>
            <person name="Ohm R.A."/>
            <person name="Ortiz-Santana B."/>
            <person name="Ovrebo C."/>
            <person name="Racz N."/>
            <person name="Riley R."/>
            <person name="Savchenko A."/>
            <person name="Shiryaev A."/>
            <person name="Soop K."/>
            <person name="Spirin V."/>
            <person name="Szebenyi C."/>
            <person name="Tomsovsky M."/>
            <person name="Tulloss R.E."/>
            <person name="Uehling J."/>
            <person name="Grigoriev I.V."/>
            <person name="Vagvolgyi C."/>
            <person name="Papp T."/>
            <person name="Martin F.M."/>
            <person name="Miettinen O."/>
            <person name="Hibbett D.S."/>
            <person name="Nagy L.G."/>
        </authorList>
    </citation>
    <scope>NUCLEOTIDE SEQUENCE [LARGE SCALE GENOMIC DNA]</scope>
    <source>
        <strain evidence="1 2">CBS 121175</strain>
    </source>
</reference>
<gene>
    <name evidence="1" type="ORF">FA15DRAFT_704525</name>
</gene>
<proteinExistence type="predicted"/>
<dbReference type="AlphaFoldDB" id="A0A5C3KVU0"/>